<dbReference type="Proteomes" id="UP000595909">
    <property type="component" value="Segment"/>
</dbReference>
<dbReference type="EMBL" id="MT863729">
    <property type="protein sequence ID" value="QPX65353.1"/>
    <property type="molecule type" value="Genomic_DNA"/>
</dbReference>
<gene>
    <name evidence="1" type="ORF">F372_071</name>
</gene>
<evidence type="ECO:0000313" key="2">
    <source>
        <dbReference type="Proteomes" id="UP000595909"/>
    </source>
</evidence>
<protein>
    <submittedName>
        <fullName evidence="1">Uncharacterized protein</fullName>
    </submittedName>
</protein>
<keyword evidence="2" id="KW-1185">Reference proteome</keyword>
<accession>A0A7T3N5A6</accession>
<proteinExistence type="predicted"/>
<reference evidence="1 2" key="1">
    <citation type="submission" date="2020-08" db="EMBL/GenBank/DDBJ databases">
        <authorList>
            <person name="Sorensen M.C.H."/>
        </authorList>
    </citation>
    <scope>NUCLEOTIDE SEQUENCE [LARGE SCALE GENOMIC DNA]</scope>
</reference>
<evidence type="ECO:0000313" key="1">
    <source>
        <dbReference type="EMBL" id="QPX65353.1"/>
    </source>
</evidence>
<name>A0A7T3N5A6_9CAUD</name>
<organism evidence="1 2">
    <name type="scientific">Campylobacter phage F372</name>
    <dbReference type="NCBI Taxonomy" id="2794375"/>
    <lineage>
        <taxon>Viruses</taxon>
        <taxon>Duplodnaviria</taxon>
        <taxon>Heunggongvirae</taxon>
        <taxon>Uroviricota</taxon>
        <taxon>Caudoviricetes</taxon>
        <taxon>Connertonviridae</taxon>
        <taxon>Fletchervirus</taxon>
        <taxon>Fletchervirus F372</taxon>
    </lineage>
</organism>
<sequence>MYHCRAFRPYIHHNIKMEEYMQSYDINKQVEKLVDIVNNKNIKSLNQLLILMKHHKNLMK</sequence>